<evidence type="ECO:0000313" key="5">
    <source>
        <dbReference type="Proteomes" id="UP000374630"/>
    </source>
</evidence>
<evidence type="ECO:0000313" key="4">
    <source>
        <dbReference type="Proteomes" id="UP000345527"/>
    </source>
</evidence>
<dbReference type="Proteomes" id="UP000345527">
    <property type="component" value="Unassembled WGS sequence"/>
</dbReference>
<organism evidence="3 4">
    <name type="scientific">Bifidobacterium vespertilionis</name>
    <dbReference type="NCBI Taxonomy" id="2562524"/>
    <lineage>
        <taxon>Bacteria</taxon>
        <taxon>Bacillati</taxon>
        <taxon>Actinomycetota</taxon>
        <taxon>Actinomycetes</taxon>
        <taxon>Bifidobacteriales</taxon>
        <taxon>Bifidobacteriaceae</taxon>
        <taxon>Bifidobacterium</taxon>
    </lineage>
</organism>
<gene>
    <name evidence="3" type="ORF">EM848_05140</name>
    <name evidence="2" type="ORF">EMO90_02145</name>
</gene>
<feature type="compositionally biased region" description="Basic and acidic residues" evidence="1">
    <location>
        <begin position="280"/>
        <end position="294"/>
    </location>
</feature>
<dbReference type="InterPro" id="IPR036388">
    <property type="entry name" value="WH-like_DNA-bd_sf"/>
</dbReference>
<reference evidence="4 5" key="1">
    <citation type="journal article" date="2019" name="Syst. Appl. Microbiol.">
        <title>Characterization of Bifidobacterium species in feaces of the Egyptian fruit bat: Description of B. vespertilionis sp. nov. and B. rousetti sp. nov.</title>
        <authorList>
            <person name="Modesto M."/>
            <person name="Satti M."/>
            <person name="Watanabe K."/>
            <person name="Puglisi E."/>
            <person name="Morelli L."/>
            <person name="Huang C.-H."/>
            <person name="Liou J.-S."/>
            <person name="Miyashita M."/>
            <person name="Tamura T."/>
            <person name="Saito S."/>
            <person name="Mori K."/>
            <person name="Huang L."/>
            <person name="Sciavilla P."/>
            <person name="Sandri C."/>
            <person name="Spiezio C."/>
            <person name="Vitali F."/>
            <person name="Cavalieri D."/>
            <person name="Perpetuini G."/>
            <person name="Tofalo R."/>
            <person name="Bonetti A."/>
            <person name="Arita M."/>
            <person name="Mattarelli P."/>
        </authorList>
    </citation>
    <scope>NUCLEOTIDE SEQUENCE [LARGE SCALE GENOMIC DNA]</scope>
    <source>
        <strain evidence="2 5">RST16</strain>
        <strain evidence="3 4">RST8</strain>
    </source>
</reference>
<comment type="caution">
    <text evidence="3">The sequence shown here is derived from an EMBL/GenBank/DDBJ whole genome shotgun (WGS) entry which is preliminary data.</text>
</comment>
<dbReference type="SUPFAM" id="SSF46785">
    <property type="entry name" value="Winged helix' DNA-binding domain"/>
    <property type="match status" value="1"/>
</dbReference>
<evidence type="ECO:0000313" key="3">
    <source>
        <dbReference type="EMBL" id="KAA8823535.1"/>
    </source>
</evidence>
<dbReference type="EMBL" id="RZOA01000008">
    <property type="protein sequence ID" value="KAA8823535.1"/>
    <property type="molecule type" value="Genomic_DNA"/>
</dbReference>
<keyword evidence="5" id="KW-1185">Reference proteome</keyword>
<dbReference type="Proteomes" id="UP000374630">
    <property type="component" value="Unassembled WGS sequence"/>
</dbReference>
<sequence>MESITLSHLESQTRLPQKTLRRVFPSWKVSWSDDSALTVAIRRYPRGMGTETSSAGATGGAQTFDAAQAAFATAHIAWDPDSCADPITRTVMSDQNPFALKVASYGDADKTTLEDHRNFSGSVIGQLDGAFHYIRSLPQLSPDHAAAEADEPGISAKPVPWRAVREALINAIAHRDYATYTGSTIVNVTPASVEVISLGGLFGGLKINDLINGANQPRNIELAGLLEQLGFVHNLGNGIQQIMQAYDDGIDAPQLRVAPASVAVILPLLRVEVPDIGDGGSHRGNRDASEDDGRSGSGVNGGDASNGTGDTGRIATKYRFPDMPQGRLTHRIDHNEGVDQLELRRTAPNAGSATPATPLALAPLPAKPVTAPDAQPDTGQLDRSELEPLVLAYLIQRGIPLRRVEIQEPLHLTKNQTNYALRKLTAEGKVRRIGNSRATQYQAIV</sequence>
<name>A0A5J5DYR3_9BIFI</name>
<protein>
    <submittedName>
        <fullName evidence="3">Uncharacterized protein</fullName>
    </submittedName>
</protein>
<accession>A0A5J5DYR3</accession>
<feature type="region of interest" description="Disordered" evidence="1">
    <location>
        <begin position="276"/>
        <end position="319"/>
    </location>
</feature>
<dbReference type="AlphaFoldDB" id="A0A5J5DYR3"/>
<dbReference type="InterPro" id="IPR036390">
    <property type="entry name" value="WH_DNA-bd_sf"/>
</dbReference>
<dbReference type="Gene3D" id="1.10.10.10">
    <property type="entry name" value="Winged helix-like DNA-binding domain superfamily/Winged helix DNA-binding domain"/>
    <property type="match status" value="1"/>
</dbReference>
<dbReference type="Gene3D" id="3.30.565.60">
    <property type="match status" value="1"/>
</dbReference>
<evidence type="ECO:0000313" key="2">
    <source>
        <dbReference type="EMBL" id="KAA8822024.1"/>
    </source>
</evidence>
<dbReference type="OrthoDB" id="9805115at2"/>
<dbReference type="InterPro" id="IPR038475">
    <property type="entry name" value="RecG_C_sf"/>
</dbReference>
<feature type="compositionally biased region" description="Low complexity" evidence="1">
    <location>
        <begin position="353"/>
        <end position="372"/>
    </location>
</feature>
<evidence type="ECO:0000256" key="1">
    <source>
        <dbReference type="SAM" id="MobiDB-lite"/>
    </source>
</evidence>
<dbReference type="PANTHER" id="PTHR30595">
    <property type="entry name" value="GLPR-RELATED TRANSCRIPTIONAL REPRESSOR"/>
    <property type="match status" value="1"/>
</dbReference>
<proteinExistence type="predicted"/>
<dbReference type="PANTHER" id="PTHR30595:SF6">
    <property type="entry name" value="SCHLAFEN ALBA-2 DOMAIN-CONTAINING PROTEIN"/>
    <property type="match status" value="1"/>
</dbReference>
<dbReference type="EMBL" id="RZNZ01000002">
    <property type="protein sequence ID" value="KAA8822024.1"/>
    <property type="molecule type" value="Genomic_DNA"/>
</dbReference>
<feature type="region of interest" description="Disordered" evidence="1">
    <location>
        <begin position="348"/>
        <end position="380"/>
    </location>
</feature>
<dbReference type="Pfam" id="PF13749">
    <property type="entry name" value="HATPase_c_4"/>
    <property type="match status" value="1"/>
</dbReference>